<dbReference type="EMBL" id="GEDC01020721">
    <property type="protein sequence ID" value="JAS16577.1"/>
    <property type="molecule type" value="Transcribed_RNA"/>
</dbReference>
<keyword evidence="1" id="KW-0732">Signal</keyword>
<accession>A0A1B6CT54</accession>
<evidence type="ECO:0000313" key="2">
    <source>
        <dbReference type="EMBL" id="JAS16577.1"/>
    </source>
</evidence>
<feature type="chain" id="PRO_5008580636" description="Prolyl 4-hydroxylase alpha-subunit N-terminal domain-containing protein" evidence="1">
    <location>
        <begin position="20"/>
        <end position="159"/>
    </location>
</feature>
<sequence length="159" mass="18245">MNFIIVGFVFLLILASVTSVMDPIYAICRVGVETENLAKALNEYLDENGCEGKMAMRKLLSYVKVEKKLLLLVRKKLVSLKKKNTLAYNSTLTALNEIEELVEEMDVAHLWVKQDKAPTVVKAIIEARRQMNRIGIVDWDEDVYVRLENELDDMPELKK</sequence>
<protein>
    <recommendedName>
        <fullName evidence="3">Prolyl 4-hydroxylase alpha-subunit N-terminal domain-containing protein</fullName>
    </recommendedName>
</protein>
<dbReference type="AlphaFoldDB" id="A0A1B6CT54"/>
<feature type="signal peptide" evidence="1">
    <location>
        <begin position="1"/>
        <end position="19"/>
    </location>
</feature>
<evidence type="ECO:0008006" key="3">
    <source>
        <dbReference type="Google" id="ProtNLM"/>
    </source>
</evidence>
<gene>
    <name evidence="2" type="ORF">g.45892</name>
</gene>
<reference evidence="2" key="1">
    <citation type="submission" date="2015-12" db="EMBL/GenBank/DDBJ databases">
        <title>De novo transcriptome assembly of four potential Pierce s Disease insect vectors from Arizona vineyards.</title>
        <authorList>
            <person name="Tassone E.E."/>
        </authorList>
    </citation>
    <scope>NUCLEOTIDE SEQUENCE</scope>
</reference>
<organism evidence="2">
    <name type="scientific">Clastoptera arizonana</name>
    <name type="common">Arizona spittle bug</name>
    <dbReference type="NCBI Taxonomy" id="38151"/>
    <lineage>
        <taxon>Eukaryota</taxon>
        <taxon>Metazoa</taxon>
        <taxon>Ecdysozoa</taxon>
        <taxon>Arthropoda</taxon>
        <taxon>Hexapoda</taxon>
        <taxon>Insecta</taxon>
        <taxon>Pterygota</taxon>
        <taxon>Neoptera</taxon>
        <taxon>Paraneoptera</taxon>
        <taxon>Hemiptera</taxon>
        <taxon>Auchenorrhyncha</taxon>
        <taxon>Cercopoidea</taxon>
        <taxon>Clastopteridae</taxon>
        <taxon>Clastoptera</taxon>
    </lineage>
</organism>
<evidence type="ECO:0000256" key="1">
    <source>
        <dbReference type="SAM" id="SignalP"/>
    </source>
</evidence>
<name>A0A1B6CT54_9HEMI</name>
<proteinExistence type="predicted"/>